<evidence type="ECO:0000256" key="7">
    <source>
        <dbReference type="ARBA" id="ARBA00023014"/>
    </source>
</evidence>
<comment type="catalytic activity">
    <reaction evidence="9 10">
        <text>a quinone + NADH + 5 H(+)(in) = a quinol + NAD(+) + 4 H(+)(out)</text>
        <dbReference type="Rhea" id="RHEA:57888"/>
        <dbReference type="ChEBI" id="CHEBI:15378"/>
        <dbReference type="ChEBI" id="CHEBI:24646"/>
        <dbReference type="ChEBI" id="CHEBI:57540"/>
        <dbReference type="ChEBI" id="CHEBI:57945"/>
        <dbReference type="ChEBI" id="CHEBI:132124"/>
    </reaction>
</comment>
<comment type="caution">
    <text evidence="14">The sequence shown here is derived from an EMBL/GenBank/DDBJ whole genome shotgun (WGS) entry which is preliminary data.</text>
</comment>
<evidence type="ECO:0000256" key="2">
    <source>
        <dbReference type="ARBA" id="ARBA00005404"/>
    </source>
</evidence>
<evidence type="ECO:0000256" key="8">
    <source>
        <dbReference type="ARBA" id="ARBA00023027"/>
    </source>
</evidence>
<comment type="similarity">
    <text evidence="2 10">Belongs to the complex I 75 kDa subunit family.</text>
</comment>
<keyword evidence="7 10" id="KW-0411">Iron-sulfur</keyword>
<dbReference type="Proteomes" id="UP000076625">
    <property type="component" value="Unassembled WGS sequence"/>
</dbReference>
<dbReference type="PROSITE" id="PS00643">
    <property type="entry name" value="COMPLEX1_75K_3"/>
    <property type="match status" value="1"/>
</dbReference>
<dbReference type="SUPFAM" id="SSF53706">
    <property type="entry name" value="Formate dehydrogenase/DMSO reductase, domains 1-3"/>
    <property type="match status" value="1"/>
</dbReference>
<dbReference type="GO" id="GO:0051539">
    <property type="term" value="F:4 iron, 4 sulfur cluster binding"/>
    <property type="evidence" value="ECO:0007669"/>
    <property type="project" value="UniProtKB-KW"/>
</dbReference>
<dbReference type="Pfam" id="PF13510">
    <property type="entry name" value="Fer2_4"/>
    <property type="match status" value="1"/>
</dbReference>
<dbReference type="GO" id="GO:0042773">
    <property type="term" value="P:ATP synthesis coupled electron transport"/>
    <property type="evidence" value="ECO:0007669"/>
    <property type="project" value="InterPro"/>
</dbReference>
<dbReference type="InterPro" id="IPR006963">
    <property type="entry name" value="Mopterin_OxRdtase_4Fe-4S_dom"/>
</dbReference>
<evidence type="ECO:0000256" key="4">
    <source>
        <dbReference type="ARBA" id="ARBA00022723"/>
    </source>
</evidence>
<dbReference type="Pfam" id="PF22117">
    <property type="entry name" value="Fer4_Nqo3"/>
    <property type="match status" value="1"/>
</dbReference>
<dbReference type="Pfam" id="PF10588">
    <property type="entry name" value="NADH-G_4Fe-4S_3"/>
    <property type="match status" value="1"/>
</dbReference>
<keyword evidence="8 10" id="KW-0520">NAD</keyword>
<dbReference type="InterPro" id="IPR010228">
    <property type="entry name" value="NADH_UbQ_OxRdtase_Gsu"/>
</dbReference>
<dbReference type="PROSITE" id="PS51085">
    <property type="entry name" value="2FE2S_FER_2"/>
    <property type="match status" value="1"/>
</dbReference>
<dbReference type="Gene3D" id="3.30.70.20">
    <property type="match status" value="1"/>
</dbReference>
<dbReference type="Pfam" id="PF00384">
    <property type="entry name" value="Molybdopterin"/>
    <property type="match status" value="1"/>
</dbReference>
<evidence type="ECO:0000256" key="10">
    <source>
        <dbReference type="RuleBase" id="RU003525"/>
    </source>
</evidence>
<evidence type="ECO:0000256" key="5">
    <source>
        <dbReference type="ARBA" id="ARBA00022967"/>
    </source>
</evidence>
<sequence>MLEIEIDGKKLTVPQGSTIMDAAHSVGTYIPHFCYHKKLSIAANCRMCLVEVEKAPKPLPACATPVTDGMRVHTHSDLAVKAQQGVMEFLLINHPLDCPICDQGGECQLQDIAVGYGGGSSRYQEEKRSVPGKDMGPLVSAEEMSRCIHCTRCVRFTEEIGGFQEIGMANRGEFSEILPFLGKTVDSEISGNVIDLCPVGALTSKPFRYSARSWELSRRKSVAPHDGLGSNLIVQVYNHKVMRVLPLENEAINECWLSDRDRFSYEALNSDARLTRPMIKHDGKWHETDWQTALDYVVKGLTGVSAQHGKDAIGVLAGAGATTEELYLLQKLARAFGVNNIDHRLRQRDFAADEGQTGALWLGSTIAEMASANAVLVVGSTQRHEQPLLAARLRQAVKKGAELNLIHVADDELLTRVNAKLIVAPQALADGLAQVLKAVAELKGASANLDLSGVTVSDEARRIAESLVRAETASVVLGSVAQHSPVFSQLLAIGGEIARLSGAHFGVFSEAANSVGAQFVGALPRRGFAGAAVTAGLNAAEMIAAPRKAYVLWGVEPEADCHDGQAAVAAMKAAETVIAFTAFKGDGLLDYADVLLPTAPFTETAGSFVNMEGKLQTFNGVVRPLGETRPGWKVLRVLGNLLSLQGFEQNTVEDVRAEFVGPFGDGAAKLSNAVSGVALDKPAVTGLVRVGEVPMYHVDAIVRRAPSLQATVHAKAPVASANPAVLAAAGLADGELAVVRQGACEVRVPVKADAGLPEGVLRLAAAHPATVGLGGLFDPIELKRG</sequence>
<dbReference type="InterPro" id="IPR054351">
    <property type="entry name" value="NADH_UbQ_OxRdtase_ferredoxin"/>
</dbReference>
<dbReference type="GO" id="GO:0048038">
    <property type="term" value="F:quinone binding"/>
    <property type="evidence" value="ECO:0007669"/>
    <property type="project" value="UniProtKB-UniRule"/>
</dbReference>
<dbReference type="SUPFAM" id="SSF54292">
    <property type="entry name" value="2Fe-2S ferredoxin-like"/>
    <property type="match status" value="1"/>
</dbReference>
<dbReference type="CDD" id="cd00207">
    <property type="entry name" value="fer2"/>
    <property type="match status" value="1"/>
</dbReference>
<reference evidence="15" key="1">
    <citation type="submission" date="2016-01" db="EMBL/GenBank/DDBJ databases">
        <title>Draft genome of Chromobacterium sp. F49.</title>
        <authorList>
            <person name="Hong K.W."/>
        </authorList>
    </citation>
    <scope>NUCLEOTIDE SEQUENCE [LARGE SCALE GENOMIC DNA]</scope>
    <source>
        <strain evidence="15">CN10</strain>
    </source>
</reference>
<evidence type="ECO:0000259" key="11">
    <source>
        <dbReference type="PROSITE" id="PS51085"/>
    </source>
</evidence>
<dbReference type="AlphaFoldDB" id="A0A161SGW4"/>
<dbReference type="STRING" id="1452487.AVW16_10900"/>
<keyword evidence="3 10" id="KW-0004">4Fe-4S</keyword>
<dbReference type="PANTHER" id="PTHR43105">
    <property type="entry name" value="RESPIRATORY NITRATE REDUCTASE"/>
    <property type="match status" value="1"/>
</dbReference>
<dbReference type="PROSITE" id="PS51669">
    <property type="entry name" value="4FE4S_MOW_BIS_MGD"/>
    <property type="match status" value="1"/>
</dbReference>
<evidence type="ECO:0000256" key="9">
    <source>
        <dbReference type="ARBA" id="ARBA00047712"/>
    </source>
</evidence>
<protein>
    <recommendedName>
        <fullName evidence="10">NADH-quinone oxidoreductase</fullName>
        <ecNumber evidence="10">7.1.1.-</ecNumber>
    </recommendedName>
</protein>
<dbReference type="PANTHER" id="PTHR43105:SF13">
    <property type="entry name" value="NADH-UBIQUINONE OXIDOREDUCTASE 75 KDA SUBUNIT, MITOCHONDRIAL"/>
    <property type="match status" value="1"/>
</dbReference>
<dbReference type="CDD" id="cd02772">
    <property type="entry name" value="MopB_NDH-1_NuoG2"/>
    <property type="match status" value="1"/>
</dbReference>
<dbReference type="FunFam" id="3.10.20.740:FF:000001">
    <property type="entry name" value="NADH-quinone oxidoreductase subunit G"/>
    <property type="match status" value="1"/>
</dbReference>
<feature type="domain" description="2Fe-2S ferredoxin-type" evidence="11">
    <location>
        <begin position="1"/>
        <end position="78"/>
    </location>
</feature>
<dbReference type="PROSITE" id="PS00641">
    <property type="entry name" value="COMPLEX1_75K_1"/>
    <property type="match status" value="1"/>
</dbReference>
<evidence type="ECO:0000313" key="15">
    <source>
        <dbReference type="Proteomes" id="UP000076625"/>
    </source>
</evidence>
<dbReference type="InterPro" id="IPR006656">
    <property type="entry name" value="Mopterin_OxRdtase"/>
</dbReference>
<dbReference type="InterPro" id="IPR036010">
    <property type="entry name" value="2Fe-2S_ferredoxin-like_sf"/>
</dbReference>
<dbReference type="RefSeq" id="WP_066611917.1">
    <property type="nucleotide sequence ID" value="NZ_LQQU01000017.1"/>
</dbReference>
<keyword evidence="10" id="KW-0001">2Fe-2S</keyword>
<accession>A0A161SGW4</accession>
<feature type="domain" description="4Fe-4S Mo/W bis-MGD-type" evidence="12">
    <location>
        <begin position="216"/>
        <end position="272"/>
    </location>
</feature>
<keyword evidence="6 10" id="KW-0408">Iron</keyword>
<feature type="domain" description="4Fe-4S His(Cys)3-ligated-type" evidence="13">
    <location>
        <begin position="78"/>
        <end position="117"/>
    </location>
</feature>
<evidence type="ECO:0000256" key="3">
    <source>
        <dbReference type="ARBA" id="ARBA00022485"/>
    </source>
</evidence>
<dbReference type="PROSITE" id="PS51839">
    <property type="entry name" value="4FE4S_HC3"/>
    <property type="match status" value="1"/>
</dbReference>
<dbReference type="NCBIfam" id="TIGR01973">
    <property type="entry name" value="NuoG"/>
    <property type="match status" value="1"/>
</dbReference>
<proteinExistence type="inferred from homology"/>
<dbReference type="GO" id="GO:0016020">
    <property type="term" value="C:membrane"/>
    <property type="evidence" value="ECO:0007669"/>
    <property type="project" value="InterPro"/>
</dbReference>
<keyword evidence="5 10" id="KW-1278">Translocase</keyword>
<evidence type="ECO:0000256" key="1">
    <source>
        <dbReference type="ARBA" id="ARBA00001966"/>
    </source>
</evidence>
<dbReference type="EC" id="7.1.1.-" evidence="10"/>
<comment type="function">
    <text evidence="10">NDH-1 shuttles electrons from NADH, via FMN and iron-sulfur (Fe-S) centers, to quinones in the respiratory chain. Couples the redox reaction to proton translocation (for every two electrons transferred, four hydrogen ions are translocated across the cytoplasmic membrane), and thus conserves the redox energy in a proton gradient.</text>
</comment>
<gene>
    <name evidence="14" type="ORF">AVW16_10900</name>
</gene>
<evidence type="ECO:0000256" key="6">
    <source>
        <dbReference type="ARBA" id="ARBA00023004"/>
    </source>
</evidence>
<dbReference type="InterPro" id="IPR050123">
    <property type="entry name" value="Prok_molybdopt-oxidoreductase"/>
</dbReference>
<keyword evidence="10" id="KW-0874">Quinone</keyword>
<evidence type="ECO:0000313" key="14">
    <source>
        <dbReference type="EMBL" id="KZE32880.1"/>
    </source>
</evidence>
<dbReference type="GO" id="GO:0016651">
    <property type="term" value="F:oxidoreductase activity, acting on NAD(P)H"/>
    <property type="evidence" value="ECO:0007669"/>
    <property type="project" value="InterPro"/>
</dbReference>
<keyword evidence="4 10" id="KW-0479">Metal-binding</keyword>
<name>A0A161SGW4_9NEIS</name>
<dbReference type="SUPFAM" id="SSF54862">
    <property type="entry name" value="4Fe-4S ferredoxins"/>
    <property type="match status" value="1"/>
</dbReference>
<dbReference type="EMBL" id="LQQU01000017">
    <property type="protein sequence ID" value="KZE32880.1"/>
    <property type="molecule type" value="Genomic_DNA"/>
</dbReference>
<comment type="cofactor">
    <cofactor evidence="10">
        <name>[2Fe-2S] cluster</name>
        <dbReference type="ChEBI" id="CHEBI:190135"/>
    </cofactor>
    <text evidence="10">Binds 1 [2Fe-2S] cluster per subunit.</text>
</comment>
<dbReference type="InterPro" id="IPR000283">
    <property type="entry name" value="NADH_UbQ_OxRdtase_75kDa_su_CS"/>
</dbReference>
<dbReference type="GO" id="GO:0008137">
    <property type="term" value="F:NADH dehydrogenase (ubiquinone) activity"/>
    <property type="evidence" value="ECO:0007669"/>
    <property type="project" value="UniProtKB-UniRule"/>
</dbReference>
<dbReference type="PROSITE" id="PS00642">
    <property type="entry name" value="COMPLEX1_75K_2"/>
    <property type="match status" value="1"/>
</dbReference>
<evidence type="ECO:0000259" key="12">
    <source>
        <dbReference type="PROSITE" id="PS51669"/>
    </source>
</evidence>
<dbReference type="GO" id="GO:0051537">
    <property type="term" value="F:2 iron, 2 sulfur cluster binding"/>
    <property type="evidence" value="ECO:0007669"/>
    <property type="project" value="UniProtKB-UniRule"/>
</dbReference>
<dbReference type="GO" id="GO:0046872">
    <property type="term" value="F:metal ion binding"/>
    <property type="evidence" value="ECO:0007669"/>
    <property type="project" value="UniProtKB-UniRule"/>
</dbReference>
<comment type="cofactor">
    <cofactor evidence="1 10">
        <name>[4Fe-4S] cluster</name>
        <dbReference type="ChEBI" id="CHEBI:49883"/>
    </cofactor>
</comment>
<dbReference type="Gene3D" id="3.40.50.740">
    <property type="match status" value="2"/>
</dbReference>
<dbReference type="InterPro" id="IPR019574">
    <property type="entry name" value="NADH_UbQ_OxRdtase_Gsu_4Fe4S-bd"/>
</dbReference>
<dbReference type="Gene3D" id="3.10.20.740">
    <property type="match status" value="1"/>
</dbReference>
<dbReference type="Gene3D" id="3.40.228.10">
    <property type="entry name" value="Dimethylsulfoxide Reductase, domain 2"/>
    <property type="match status" value="1"/>
</dbReference>
<evidence type="ECO:0000259" key="13">
    <source>
        <dbReference type="PROSITE" id="PS51839"/>
    </source>
</evidence>
<dbReference type="InterPro" id="IPR001041">
    <property type="entry name" value="2Fe-2S_ferredoxin-type"/>
</dbReference>
<dbReference type="SMART" id="SM00929">
    <property type="entry name" value="NADH-G_4Fe-4S_3"/>
    <property type="match status" value="1"/>
</dbReference>
<dbReference type="Pfam" id="PF22151">
    <property type="entry name" value="Fer4_NDSU1"/>
    <property type="match status" value="1"/>
</dbReference>
<dbReference type="FunFam" id="3.30.70.20:FF:000002">
    <property type="entry name" value="NADH-ubiquinone oxidoreductase 75 kDa subunit"/>
    <property type="match status" value="1"/>
</dbReference>
<dbReference type="OrthoDB" id="9810782at2"/>
<organism evidence="14 15">
    <name type="scientific">Crenobacter luteus</name>
    <dbReference type="NCBI Taxonomy" id="1452487"/>
    <lineage>
        <taxon>Bacteria</taxon>
        <taxon>Pseudomonadati</taxon>
        <taxon>Pseudomonadota</taxon>
        <taxon>Betaproteobacteria</taxon>
        <taxon>Neisseriales</taxon>
        <taxon>Neisseriaceae</taxon>
        <taxon>Crenobacter</taxon>
    </lineage>
</organism>
<keyword evidence="15" id="KW-1185">Reference proteome</keyword>